<protein>
    <submittedName>
        <fullName evidence="1">Uncharacterized protein</fullName>
    </submittedName>
</protein>
<dbReference type="InterPro" id="IPR040632">
    <property type="entry name" value="Sulfotransfer_4"/>
</dbReference>
<accession>A0ABQ8G5J1</accession>
<organism evidence="1 2">
    <name type="scientific">Macrophomina phaseolina</name>
    <dbReference type="NCBI Taxonomy" id="35725"/>
    <lineage>
        <taxon>Eukaryota</taxon>
        <taxon>Fungi</taxon>
        <taxon>Dikarya</taxon>
        <taxon>Ascomycota</taxon>
        <taxon>Pezizomycotina</taxon>
        <taxon>Dothideomycetes</taxon>
        <taxon>Dothideomycetes incertae sedis</taxon>
        <taxon>Botryosphaeriales</taxon>
        <taxon>Botryosphaeriaceae</taxon>
        <taxon>Macrophomina</taxon>
    </lineage>
</organism>
<dbReference type="InterPro" id="IPR027417">
    <property type="entry name" value="P-loop_NTPase"/>
</dbReference>
<dbReference type="Pfam" id="PF17784">
    <property type="entry name" value="Sulfotransfer_4"/>
    <property type="match status" value="1"/>
</dbReference>
<name>A0ABQ8G5J1_9PEZI</name>
<dbReference type="PANTHER" id="PTHR36978:SF4">
    <property type="entry name" value="P-LOOP CONTAINING NUCLEOSIDE TRIPHOSPHATE HYDROLASE PROTEIN"/>
    <property type="match status" value="1"/>
</dbReference>
<evidence type="ECO:0000313" key="1">
    <source>
        <dbReference type="EMBL" id="KAH7045331.1"/>
    </source>
</evidence>
<reference evidence="1 2" key="1">
    <citation type="journal article" date="2021" name="Nat. Commun.">
        <title>Genetic determinants of endophytism in the Arabidopsis root mycobiome.</title>
        <authorList>
            <person name="Mesny F."/>
            <person name="Miyauchi S."/>
            <person name="Thiergart T."/>
            <person name="Pickel B."/>
            <person name="Atanasova L."/>
            <person name="Karlsson M."/>
            <person name="Huettel B."/>
            <person name="Barry K.W."/>
            <person name="Haridas S."/>
            <person name="Chen C."/>
            <person name="Bauer D."/>
            <person name="Andreopoulos W."/>
            <person name="Pangilinan J."/>
            <person name="LaButti K."/>
            <person name="Riley R."/>
            <person name="Lipzen A."/>
            <person name="Clum A."/>
            <person name="Drula E."/>
            <person name="Henrissat B."/>
            <person name="Kohler A."/>
            <person name="Grigoriev I.V."/>
            <person name="Martin F.M."/>
            <person name="Hacquard S."/>
        </authorList>
    </citation>
    <scope>NUCLEOTIDE SEQUENCE [LARGE SCALE GENOMIC DNA]</scope>
    <source>
        <strain evidence="1 2">MPI-SDFR-AT-0080</strain>
    </source>
</reference>
<dbReference type="Gene3D" id="3.40.50.300">
    <property type="entry name" value="P-loop containing nucleotide triphosphate hydrolases"/>
    <property type="match status" value="1"/>
</dbReference>
<dbReference type="Proteomes" id="UP000774617">
    <property type="component" value="Unassembled WGS sequence"/>
</dbReference>
<comment type="caution">
    <text evidence="1">The sequence shown here is derived from an EMBL/GenBank/DDBJ whole genome shotgun (WGS) entry which is preliminary data.</text>
</comment>
<proteinExistence type="predicted"/>
<sequence length="102" mass="11892">MMGTLWHAWKSSAPDENPMLSLSDRYHEYMWKSDFPTNGRQLVRDHNKLVRQITPKDKFLEFNAKDGWEPLCAFLGKDVPAAAFPHKDDWAEYKASQQTPPK</sequence>
<evidence type="ECO:0000313" key="2">
    <source>
        <dbReference type="Proteomes" id="UP000774617"/>
    </source>
</evidence>
<dbReference type="PANTHER" id="PTHR36978">
    <property type="entry name" value="P-LOOP CONTAINING NUCLEOTIDE TRIPHOSPHATE HYDROLASE"/>
    <property type="match status" value="1"/>
</dbReference>
<gene>
    <name evidence="1" type="ORF">B0J12DRAFT_155439</name>
</gene>
<keyword evidence="2" id="KW-1185">Reference proteome</keyword>
<dbReference type="EMBL" id="JAGTJR010000019">
    <property type="protein sequence ID" value="KAH7045331.1"/>
    <property type="molecule type" value="Genomic_DNA"/>
</dbReference>